<accession>B8GP88</accession>
<sequence length="172" mass="19832" precursor="true">MPRIIPWILILAAWTLPLQAETPEPPRDLAELSIHGWVEQVVLKPENIRLNAKMDTGATTSSLNALNKEIFERDGEEWIGFDIVNPRDENDKVRLERKIVRYVRIIRHDGNHQRRPVVNMGICMGEHYRESEISLIDRTELTYQALIGRNHMEGLVLVDSGHKNLQAPRCPD</sequence>
<evidence type="ECO:0000313" key="4">
    <source>
        <dbReference type="Proteomes" id="UP000002383"/>
    </source>
</evidence>
<dbReference type="PANTHER" id="PTHR38037">
    <property type="entry name" value="ZN_PROTEASE DOMAIN-CONTAINING PROTEIN"/>
    <property type="match status" value="1"/>
</dbReference>
<dbReference type="EMBL" id="CP001339">
    <property type="protein sequence ID" value="ACL74008.1"/>
    <property type="molecule type" value="Genomic_DNA"/>
</dbReference>
<dbReference type="PANTHER" id="PTHR38037:SF2">
    <property type="entry name" value="ATP-DEPENDENT ZINC PROTEASE DOMAIN-CONTAINING PROTEIN-RELATED"/>
    <property type="match status" value="1"/>
</dbReference>
<dbReference type="InterPro" id="IPR008503">
    <property type="entry name" value="Asp_endopeptidase"/>
</dbReference>
<name>B8GP88_THISH</name>
<dbReference type="Proteomes" id="UP000002383">
    <property type="component" value="Chromosome"/>
</dbReference>
<protein>
    <recommendedName>
        <fullName evidence="2">Retropepsin-like aspartic endopeptidase domain-containing protein</fullName>
    </recommendedName>
</protein>
<feature type="domain" description="Retropepsin-like aspartic endopeptidase" evidence="2">
    <location>
        <begin position="34"/>
        <end position="167"/>
    </location>
</feature>
<reference evidence="3 4" key="1">
    <citation type="journal article" date="2011" name="Stand. Genomic Sci.">
        <title>Complete genome sequence of 'Thioalkalivibrio sulfidophilus' HL-EbGr7.</title>
        <authorList>
            <person name="Muyzer G."/>
            <person name="Sorokin D.Y."/>
            <person name="Mavromatis K."/>
            <person name="Lapidus A."/>
            <person name="Clum A."/>
            <person name="Ivanova N."/>
            <person name="Pati A."/>
            <person name="d'Haeseleer P."/>
            <person name="Woyke T."/>
            <person name="Kyrpides N.C."/>
        </authorList>
    </citation>
    <scope>NUCLEOTIDE SEQUENCE [LARGE SCALE GENOMIC DNA]</scope>
    <source>
        <strain evidence="3 4">HL-EbGR7</strain>
    </source>
</reference>
<dbReference type="SUPFAM" id="SSF50630">
    <property type="entry name" value="Acid proteases"/>
    <property type="match status" value="1"/>
</dbReference>
<evidence type="ECO:0000259" key="2">
    <source>
        <dbReference type="Pfam" id="PF05618"/>
    </source>
</evidence>
<dbReference type="Pfam" id="PF05618">
    <property type="entry name" value="Zn_protease"/>
    <property type="match status" value="1"/>
</dbReference>
<dbReference type="AlphaFoldDB" id="B8GP88"/>
<gene>
    <name evidence="3" type="ordered locus">Tgr7_2935</name>
</gene>
<dbReference type="HOGENOM" id="CLU_099424_0_1_6"/>
<dbReference type="eggNOG" id="COG4067">
    <property type="taxonomic scope" value="Bacteria"/>
</dbReference>
<proteinExistence type="predicted"/>
<dbReference type="InterPro" id="IPR021109">
    <property type="entry name" value="Peptidase_aspartic_dom_sf"/>
</dbReference>
<keyword evidence="4" id="KW-1185">Reference proteome</keyword>
<organism evidence="3 4">
    <name type="scientific">Thioalkalivibrio sulfidiphilus (strain HL-EbGR7)</name>
    <dbReference type="NCBI Taxonomy" id="396588"/>
    <lineage>
        <taxon>Bacteria</taxon>
        <taxon>Pseudomonadati</taxon>
        <taxon>Pseudomonadota</taxon>
        <taxon>Gammaproteobacteria</taxon>
        <taxon>Chromatiales</taxon>
        <taxon>Ectothiorhodospiraceae</taxon>
        <taxon>Thioalkalivibrio</taxon>
    </lineage>
</organism>
<dbReference type="STRING" id="396588.Tgr7_2935"/>
<dbReference type="OrthoDB" id="8546610at2"/>
<dbReference type="Gene3D" id="2.40.70.10">
    <property type="entry name" value="Acid Proteases"/>
    <property type="match status" value="1"/>
</dbReference>
<dbReference type="KEGG" id="tgr:Tgr7_2935"/>
<evidence type="ECO:0000313" key="3">
    <source>
        <dbReference type="EMBL" id="ACL74008.1"/>
    </source>
</evidence>
<keyword evidence="1" id="KW-0732">Signal</keyword>
<feature type="chain" id="PRO_5002873191" description="Retropepsin-like aspartic endopeptidase domain-containing protein" evidence="1">
    <location>
        <begin position="21"/>
        <end position="172"/>
    </location>
</feature>
<feature type="signal peptide" evidence="1">
    <location>
        <begin position="1"/>
        <end position="20"/>
    </location>
</feature>
<evidence type="ECO:0000256" key="1">
    <source>
        <dbReference type="SAM" id="SignalP"/>
    </source>
</evidence>